<dbReference type="Proteomes" id="UP000499080">
    <property type="component" value="Unassembled WGS sequence"/>
</dbReference>
<evidence type="ECO:0000313" key="2">
    <source>
        <dbReference type="Proteomes" id="UP000499080"/>
    </source>
</evidence>
<organism evidence="1 2">
    <name type="scientific">Araneus ventricosus</name>
    <name type="common">Orbweaver spider</name>
    <name type="synonym">Epeira ventricosa</name>
    <dbReference type="NCBI Taxonomy" id="182803"/>
    <lineage>
        <taxon>Eukaryota</taxon>
        <taxon>Metazoa</taxon>
        <taxon>Ecdysozoa</taxon>
        <taxon>Arthropoda</taxon>
        <taxon>Chelicerata</taxon>
        <taxon>Arachnida</taxon>
        <taxon>Araneae</taxon>
        <taxon>Araneomorphae</taxon>
        <taxon>Entelegynae</taxon>
        <taxon>Araneoidea</taxon>
        <taxon>Araneidae</taxon>
        <taxon>Araneus</taxon>
    </lineage>
</organism>
<reference evidence="1 2" key="1">
    <citation type="journal article" date="2019" name="Sci. Rep.">
        <title>Orb-weaving spider Araneus ventricosus genome elucidates the spidroin gene catalogue.</title>
        <authorList>
            <person name="Kono N."/>
            <person name="Nakamura H."/>
            <person name="Ohtoshi R."/>
            <person name="Moran D.A.P."/>
            <person name="Shinohara A."/>
            <person name="Yoshida Y."/>
            <person name="Fujiwara M."/>
            <person name="Mori M."/>
            <person name="Tomita M."/>
            <person name="Arakawa K."/>
        </authorList>
    </citation>
    <scope>NUCLEOTIDE SEQUENCE [LARGE SCALE GENOMIC DNA]</scope>
</reference>
<name>A0A4Y2HYJ2_ARAVE</name>
<proteinExistence type="predicted"/>
<accession>A0A4Y2HYJ2</accession>
<keyword evidence="2" id="KW-1185">Reference proteome</keyword>
<comment type="caution">
    <text evidence="1">The sequence shown here is derived from an EMBL/GenBank/DDBJ whole genome shotgun (WGS) entry which is preliminary data.</text>
</comment>
<protein>
    <submittedName>
        <fullName evidence="1">Uncharacterized protein</fullName>
    </submittedName>
</protein>
<dbReference type="AlphaFoldDB" id="A0A4Y2HYJ2"/>
<evidence type="ECO:0000313" key="1">
    <source>
        <dbReference type="EMBL" id="GBM70315.1"/>
    </source>
</evidence>
<sequence length="160" mass="17264">MFFLCPVTDSEFNVSQLPSRLSSLAALLQLALRIAQAGPLHCPKWINTRKPGCSSLCSPAGPRVLQLVPLITPSLPFRTPRSWSSYWFYACSNWSSRCSPAGPCVFPTIGPHVPQLVTCVLTTGPLVLPAIHARDSQLLIPHVLIDSLRVLLTGPGVAPS</sequence>
<gene>
    <name evidence="1" type="ORF">AVEN_40593_1</name>
</gene>
<dbReference type="EMBL" id="BGPR01104628">
    <property type="protein sequence ID" value="GBM70315.1"/>
    <property type="molecule type" value="Genomic_DNA"/>
</dbReference>